<comment type="catalytic activity">
    <reaction evidence="11">
        <text>Endonucleolytic cleavage of RNA, removing 21 and 42 nucleotides, respectively, from the 5'- and 3'-termini of a 5S-rRNA precursor.</text>
        <dbReference type="EC" id="3.1.26.8"/>
    </reaction>
</comment>
<comment type="subcellular location">
    <subcellularLocation>
        <location evidence="11">Cytoplasm</location>
    </subcellularLocation>
</comment>
<gene>
    <name evidence="11 14" type="primary">rnmV</name>
    <name evidence="14" type="ORF">H9702_07830</name>
</gene>
<dbReference type="EMBL" id="DWWM01000051">
    <property type="protein sequence ID" value="HJC37019.1"/>
    <property type="molecule type" value="Genomic_DNA"/>
</dbReference>
<evidence type="ECO:0000259" key="13">
    <source>
        <dbReference type="PROSITE" id="PS50880"/>
    </source>
</evidence>
<dbReference type="PROSITE" id="PS50880">
    <property type="entry name" value="TOPRIM"/>
    <property type="match status" value="1"/>
</dbReference>
<keyword evidence="4 11" id="KW-0540">Nuclease</keyword>
<dbReference type="GO" id="GO:0019843">
    <property type="term" value="F:rRNA binding"/>
    <property type="evidence" value="ECO:0007669"/>
    <property type="project" value="UniProtKB-KW"/>
</dbReference>
<dbReference type="HAMAP" id="MF_01469">
    <property type="entry name" value="RNase_M5"/>
    <property type="match status" value="1"/>
</dbReference>
<keyword evidence="3 11" id="KW-0698">rRNA processing</keyword>
<comment type="similarity">
    <text evidence="11">Belongs to the ribonuclease M5 family.</text>
</comment>
<comment type="caution">
    <text evidence="14">The sequence shown here is derived from an EMBL/GenBank/DDBJ whole genome shotgun (WGS) entry which is preliminary data.</text>
</comment>
<name>A0A9D2SWJ5_9FIRM</name>
<dbReference type="Gene3D" id="3.40.1360.10">
    <property type="match status" value="1"/>
</dbReference>
<evidence type="ECO:0000256" key="12">
    <source>
        <dbReference type="NCBIfam" id="TIGR00334"/>
    </source>
</evidence>
<dbReference type="EC" id="3.1.26.8" evidence="11 12"/>
<evidence type="ECO:0000256" key="1">
    <source>
        <dbReference type="ARBA" id="ARBA00022490"/>
    </source>
</evidence>
<dbReference type="Pfam" id="PF13331">
    <property type="entry name" value="DUF4093"/>
    <property type="match status" value="1"/>
</dbReference>
<dbReference type="InterPro" id="IPR025156">
    <property type="entry name" value="RNase_M5_C"/>
</dbReference>
<dbReference type="SUPFAM" id="SSF110455">
    <property type="entry name" value="Toprim domain"/>
    <property type="match status" value="1"/>
</dbReference>
<dbReference type="AlphaFoldDB" id="A0A9D2SWJ5"/>
<feature type="domain" description="Toprim" evidence="13">
    <location>
        <begin position="4"/>
        <end position="90"/>
    </location>
</feature>
<keyword evidence="2 11" id="KW-0690">Ribosome biogenesis</keyword>
<evidence type="ECO:0000313" key="15">
    <source>
        <dbReference type="Proteomes" id="UP000823896"/>
    </source>
</evidence>
<dbReference type="PANTHER" id="PTHR39156">
    <property type="entry name" value="RIBONUCLEASE M5"/>
    <property type="match status" value="1"/>
</dbReference>
<comment type="function">
    <text evidence="11">Required for correct processing of both the 5' and 3' ends of 5S rRNA precursor. Cleaves both sides of a double-stranded region yielding mature 5S rRNA in one step.</text>
</comment>
<dbReference type="GO" id="GO:0043822">
    <property type="term" value="F:ribonuclease M5 activity"/>
    <property type="evidence" value="ECO:0007669"/>
    <property type="project" value="UniProtKB-UniRule"/>
</dbReference>
<sequence length="180" mass="20217">MKIREVIVVEGKNDTNVLRQYFDCETIETHGTSLDAQTLELIRLTQARRGVIIFTDPDHPGEYIRRRINEAVPGCKNAFIEKDKAKTPKKVGVEHASRTDLEEALKHCYTHDEAGPATISRQELLTLGLQGKTDSAKRRAFLGAYYHLGKPNAKTMLRRLNMLGVSADDVRAVLREGGFI</sequence>
<keyword evidence="10 11" id="KW-0694">RNA-binding</keyword>
<dbReference type="CDD" id="cd01027">
    <property type="entry name" value="TOPRIM_RNase_M5_like"/>
    <property type="match status" value="1"/>
</dbReference>
<protein>
    <recommendedName>
        <fullName evidence="11 12">Ribonuclease M5</fullName>
        <ecNumber evidence="11 12">3.1.26.8</ecNumber>
    </recommendedName>
    <alternativeName>
        <fullName evidence="11">RNase M5</fullName>
    </alternativeName>
    <alternativeName>
        <fullName evidence="11">Ribosomal RNA terminal maturase M5</fullName>
    </alternativeName>
</protein>
<keyword evidence="1 11" id="KW-0963">Cytoplasm</keyword>
<evidence type="ECO:0000256" key="3">
    <source>
        <dbReference type="ARBA" id="ARBA00022552"/>
    </source>
</evidence>
<dbReference type="SMART" id="SM00493">
    <property type="entry name" value="TOPRIM"/>
    <property type="match status" value="1"/>
</dbReference>
<accession>A0A9D2SWJ5</accession>
<dbReference type="Pfam" id="PF01751">
    <property type="entry name" value="Toprim"/>
    <property type="match status" value="1"/>
</dbReference>
<evidence type="ECO:0000256" key="11">
    <source>
        <dbReference type="HAMAP-Rule" id="MF_01469"/>
    </source>
</evidence>
<organism evidence="14 15">
    <name type="scientific">Candidatus Merdibacter merdavium</name>
    <dbReference type="NCBI Taxonomy" id="2838692"/>
    <lineage>
        <taxon>Bacteria</taxon>
        <taxon>Bacillati</taxon>
        <taxon>Bacillota</taxon>
        <taxon>Erysipelotrichia</taxon>
        <taxon>Erysipelotrichales</taxon>
        <taxon>Erysipelotrichaceae</taxon>
        <taxon>Merdibacter</taxon>
    </lineage>
</organism>
<evidence type="ECO:0000313" key="14">
    <source>
        <dbReference type="EMBL" id="HJC37019.1"/>
    </source>
</evidence>
<keyword evidence="8 11" id="KW-0378">Hydrolase</keyword>
<keyword evidence="9" id="KW-0460">Magnesium</keyword>
<dbReference type="GO" id="GO:0005737">
    <property type="term" value="C:cytoplasm"/>
    <property type="evidence" value="ECO:0007669"/>
    <property type="project" value="UniProtKB-SubCell"/>
</dbReference>
<evidence type="ECO:0000256" key="5">
    <source>
        <dbReference type="ARBA" id="ARBA00022723"/>
    </source>
</evidence>
<reference evidence="14" key="2">
    <citation type="submission" date="2021-04" db="EMBL/GenBank/DDBJ databases">
        <authorList>
            <person name="Gilroy R."/>
        </authorList>
    </citation>
    <scope>NUCLEOTIDE SEQUENCE</scope>
    <source>
        <strain evidence="14">CHK187-11901</strain>
    </source>
</reference>
<proteinExistence type="inferred from homology"/>
<dbReference type="Proteomes" id="UP000823896">
    <property type="component" value="Unassembled WGS sequence"/>
</dbReference>
<reference evidence="14" key="1">
    <citation type="journal article" date="2021" name="PeerJ">
        <title>Extensive microbial diversity within the chicken gut microbiome revealed by metagenomics and culture.</title>
        <authorList>
            <person name="Gilroy R."/>
            <person name="Ravi A."/>
            <person name="Getino M."/>
            <person name="Pursley I."/>
            <person name="Horton D.L."/>
            <person name="Alikhan N.F."/>
            <person name="Baker D."/>
            <person name="Gharbi K."/>
            <person name="Hall N."/>
            <person name="Watson M."/>
            <person name="Adriaenssens E.M."/>
            <person name="Foster-Nyarko E."/>
            <person name="Jarju S."/>
            <person name="Secka A."/>
            <person name="Antonio M."/>
            <person name="Oren A."/>
            <person name="Chaudhuri R.R."/>
            <person name="La Ragione R."/>
            <person name="Hildebrand F."/>
            <person name="Pallen M.J."/>
        </authorList>
    </citation>
    <scope>NUCLEOTIDE SEQUENCE</scope>
    <source>
        <strain evidence="14">CHK187-11901</strain>
    </source>
</reference>
<dbReference type="NCBIfam" id="TIGR00334">
    <property type="entry name" value="5S_RNA_mat_M5"/>
    <property type="match status" value="1"/>
</dbReference>
<dbReference type="InterPro" id="IPR034141">
    <property type="entry name" value="TOPRIM_RNase_M5-like"/>
</dbReference>
<evidence type="ECO:0000256" key="9">
    <source>
        <dbReference type="ARBA" id="ARBA00022842"/>
    </source>
</evidence>
<dbReference type="InterPro" id="IPR006171">
    <property type="entry name" value="TOPRIM_dom"/>
</dbReference>
<evidence type="ECO:0000256" key="2">
    <source>
        <dbReference type="ARBA" id="ARBA00022517"/>
    </source>
</evidence>
<dbReference type="GO" id="GO:0006364">
    <property type="term" value="P:rRNA processing"/>
    <property type="evidence" value="ECO:0007669"/>
    <property type="project" value="UniProtKB-UniRule"/>
</dbReference>
<evidence type="ECO:0000256" key="10">
    <source>
        <dbReference type="ARBA" id="ARBA00022884"/>
    </source>
</evidence>
<keyword evidence="7 11" id="KW-0255">Endonuclease</keyword>
<dbReference type="PANTHER" id="PTHR39156:SF2">
    <property type="entry name" value="DNA PRIMASE (BACTERIAL TYPE) AND SMALL PRIMASE-LIKE PROTEINS"/>
    <property type="match status" value="1"/>
</dbReference>
<dbReference type="InterPro" id="IPR004466">
    <property type="entry name" value="RNase_M5"/>
</dbReference>
<dbReference type="GO" id="GO:0046872">
    <property type="term" value="F:metal ion binding"/>
    <property type="evidence" value="ECO:0007669"/>
    <property type="project" value="UniProtKB-KW"/>
</dbReference>
<evidence type="ECO:0000256" key="7">
    <source>
        <dbReference type="ARBA" id="ARBA00022759"/>
    </source>
</evidence>
<evidence type="ECO:0000256" key="6">
    <source>
        <dbReference type="ARBA" id="ARBA00022730"/>
    </source>
</evidence>
<dbReference type="FunFam" id="3.40.1360.10:FF:000006">
    <property type="entry name" value="Ribonuclease M5"/>
    <property type="match status" value="1"/>
</dbReference>
<evidence type="ECO:0000256" key="8">
    <source>
        <dbReference type="ARBA" id="ARBA00022801"/>
    </source>
</evidence>
<keyword evidence="6 11" id="KW-0699">rRNA-binding</keyword>
<evidence type="ECO:0000256" key="4">
    <source>
        <dbReference type="ARBA" id="ARBA00022722"/>
    </source>
</evidence>
<keyword evidence="5" id="KW-0479">Metal-binding</keyword>